<dbReference type="CDD" id="cd00086">
    <property type="entry name" value="homeodomain"/>
    <property type="match status" value="1"/>
</dbReference>
<dbReference type="PANTHER" id="PTHR24329">
    <property type="entry name" value="HOMEOBOX PROTEIN ARISTALESS"/>
    <property type="match status" value="1"/>
</dbReference>
<comment type="subcellular location">
    <subcellularLocation>
        <location evidence="1 6 7">Nucleus</location>
    </subcellularLocation>
</comment>
<dbReference type="EnsemblMetazoa" id="MDOA001360-RB">
    <property type="protein sequence ID" value="MDOA001360-PB"/>
    <property type="gene ID" value="MDOA001360"/>
</dbReference>
<dbReference type="PROSITE" id="PS50071">
    <property type="entry name" value="HOMEOBOX_2"/>
    <property type="match status" value="1"/>
</dbReference>
<dbReference type="InterPro" id="IPR050649">
    <property type="entry name" value="Paired_Homeobox_TFs"/>
</dbReference>
<feature type="region of interest" description="Disordered" evidence="8">
    <location>
        <begin position="118"/>
        <end position="167"/>
    </location>
</feature>
<feature type="compositionally biased region" description="Low complexity" evidence="8">
    <location>
        <begin position="72"/>
        <end position="85"/>
    </location>
</feature>
<evidence type="ECO:0000256" key="2">
    <source>
        <dbReference type="ARBA" id="ARBA00006503"/>
    </source>
</evidence>
<protein>
    <submittedName>
        <fullName evidence="9">Uncharacterized protein</fullName>
    </submittedName>
</protein>
<dbReference type="InterPro" id="IPR017970">
    <property type="entry name" value="Homeobox_CS"/>
</dbReference>
<feature type="compositionally biased region" description="Low complexity" evidence="8">
    <location>
        <begin position="25"/>
        <end position="40"/>
    </location>
</feature>
<dbReference type="GO" id="GO:0005634">
    <property type="term" value="C:nucleus"/>
    <property type="evidence" value="ECO:0007669"/>
    <property type="project" value="UniProtKB-SubCell"/>
</dbReference>
<feature type="DNA-binding region" description="Homeobox" evidence="6">
    <location>
        <begin position="280"/>
        <end position="339"/>
    </location>
</feature>
<dbReference type="FunFam" id="1.10.10.60:FF:000223">
    <property type="entry name" value="Goosecoid homeobox 2"/>
    <property type="match status" value="1"/>
</dbReference>
<evidence type="ECO:0000256" key="6">
    <source>
        <dbReference type="PROSITE-ProRule" id="PRU00108"/>
    </source>
</evidence>
<proteinExistence type="inferred from homology"/>
<dbReference type="STRING" id="7370.A0A1I8M580"/>
<evidence type="ECO:0000256" key="5">
    <source>
        <dbReference type="ARBA" id="ARBA00023242"/>
    </source>
</evidence>
<dbReference type="InterPro" id="IPR009057">
    <property type="entry name" value="Homeodomain-like_sf"/>
</dbReference>
<keyword evidence="3 6" id="KW-0238">DNA-binding</keyword>
<dbReference type="eggNOG" id="KOG0490">
    <property type="taxonomic scope" value="Eukaryota"/>
</dbReference>
<comment type="similarity">
    <text evidence="2">Belongs to the paired homeobox family. Bicoid subfamily.</text>
</comment>
<evidence type="ECO:0000256" key="4">
    <source>
        <dbReference type="ARBA" id="ARBA00023155"/>
    </source>
</evidence>
<feature type="compositionally biased region" description="Basic residues" evidence="8">
    <location>
        <begin position="241"/>
        <end position="268"/>
    </location>
</feature>
<dbReference type="Gene3D" id="1.10.10.60">
    <property type="entry name" value="Homeodomain-like"/>
    <property type="match status" value="1"/>
</dbReference>
<feature type="region of interest" description="Disordered" evidence="8">
    <location>
        <begin position="72"/>
        <end position="93"/>
    </location>
</feature>
<organism evidence="9">
    <name type="scientific">Musca domestica</name>
    <name type="common">House fly</name>
    <dbReference type="NCBI Taxonomy" id="7370"/>
    <lineage>
        <taxon>Eukaryota</taxon>
        <taxon>Metazoa</taxon>
        <taxon>Ecdysozoa</taxon>
        <taxon>Arthropoda</taxon>
        <taxon>Hexapoda</taxon>
        <taxon>Insecta</taxon>
        <taxon>Pterygota</taxon>
        <taxon>Neoptera</taxon>
        <taxon>Endopterygota</taxon>
        <taxon>Diptera</taxon>
        <taxon>Brachycera</taxon>
        <taxon>Muscomorpha</taxon>
        <taxon>Muscoidea</taxon>
        <taxon>Muscidae</taxon>
        <taxon>Musca</taxon>
    </lineage>
</organism>
<dbReference type="SMART" id="SM00389">
    <property type="entry name" value="HOX"/>
    <property type="match status" value="1"/>
</dbReference>
<dbReference type="VEuPathDB" id="VectorBase:MDOA001360"/>
<reference evidence="9" key="1">
    <citation type="submission" date="2020-05" db="UniProtKB">
        <authorList>
            <consortium name="EnsemblMetazoa"/>
        </authorList>
    </citation>
    <scope>IDENTIFICATION</scope>
    <source>
        <strain evidence="9">Aabys</strain>
    </source>
</reference>
<evidence type="ECO:0000256" key="7">
    <source>
        <dbReference type="RuleBase" id="RU000682"/>
    </source>
</evidence>
<dbReference type="SUPFAM" id="SSF46689">
    <property type="entry name" value="Homeodomain-like"/>
    <property type="match status" value="1"/>
</dbReference>
<dbReference type="PANTHER" id="PTHR24329:SF516">
    <property type="entry name" value="HOMEOBOX PROTEIN GOOSECOID"/>
    <property type="match status" value="1"/>
</dbReference>
<dbReference type="AlphaFoldDB" id="A0A1I8M580"/>
<evidence type="ECO:0000256" key="3">
    <source>
        <dbReference type="ARBA" id="ARBA00023125"/>
    </source>
</evidence>
<evidence type="ECO:0000256" key="8">
    <source>
        <dbReference type="SAM" id="MobiDB-lite"/>
    </source>
</evidence>
<feature type="region of interest" description="Disordered" evidence="8">
    <location>
        <begin position="1"/>
        <end position="40"/>
    </location>
</feature>
<dbReference type="PROSITE" id="PS00027">
    <property type="entry name" value="HOMEOBOX_1"/>
    <property type="match status" value="1"/>
</dbReference>
<accession>A0A1I8M580</accession>
<evidence type="ECO:0000256" key="1">
    <source>
        <dbReference type="ARBA" id="ARBA00004123"/>
    </source>
</evidence>
<keyword evidence="5 6" id="KW-0539">Nucleus</keyword>
<dbReference type="Pfam" id="PF00046">
    <property type="entry name" value="Homeodomain"/>
    <property type="match status" value="1"/>
</dbReference>
<evidence type="ECO:0000313" key="9">
    <source>
        <dbReference type="EnsemblMetazoa" id="MDOA001360-PB"/>
    </source>
</evidence>
<dbReference type="InterPro" id="IPR001356">
    <property type="entry name" value="HD"/>
</dbReference>
<dbReference type="VEuPathDB" id="VectorBase:MDOMA2_001052"/>
<dbReference type="GO" id="GO:0000977">
    <property type="term" value="F:RNA polymerase II transcription regulatory region sequence-specific DNA binding"/>
    <property type="evidence" value="ECO:0007669"/>
    <property type="project" value="TreeGrafter"/>
</dbReference>
<name>A0A1I8M580_MUSDO</name>
<dbReference type="GO" id="GO:0000981">
    <property type="term" value="F:DNA-binding transcription factor activity, RNA polymerase II-specific"/>
    <property type="evidence" value="ECO:0007669"/>
    <property type="project" value="InterPro"/>
</dbReference>
<feature type="compositionally biased region" description="Low complexity" evidence="8">
    <location>
        <begin position="148"/>
        <end position="163"/>
    </location>
</feature>
<sequence length="401" mass="43955">MVETNSPPSGLTIKRCPSSSPLHETQQQQQQQTSSAASNTTPNAAYLTTAMLLNSQQCGYLGQRLQSVFQQQQQHHITQSQTPSSDDGSQSGNTVILDETAAAASIFSIDSILGSRSMQNSSNNTNNNNNNNNTSLNNNNHIIKRNTESPTSPSSNSSSAASSPLRPQRVPAMLQHPGLHLGHLAAAAATGFAAASPSDFLVAYPNFYPNYMHAAAVAHVAAAQMQAHVTGHGGAAGLTGHQHHAGAHHHLHHAGHHHAGHHHHHHMAAHLGHGPPPKRKRRHRTIFTEEQLEQLEATFEKTHYPDVVLREQLALKVDLKEERVEVWFKNRRAKWRKQKREEQERLRKLQEEQCNGVPASVNSNANGVVNLKCTPDDFVTQLHIKPDPNYSDGDESDLEVA</sequence>
<feature type="compositionally biased region" description="Low complexity" evidence="8">
    <location>
        <begin position="120"/>
        <end position="140"/>
    </location>
</feature>
<feature type="region of interest" description="Disordered" evidence="8">
    <location>
        <begin position="235"/>
        <end position="281"/>
    </location>
</feature>
<keyword evidence="4 6" id="KW-0371">Homeobox</keyword>